<evidence type="ECO:0000259" key="3">
    <source>
        <dbReference type="Pfam" id="PF01557"/>
    </source>
</evidence>
<dbReference type="InParanoid" id="A0A7L4YSD3"/>
<dbReference type="PANTHER" id="PTHR42796:SF4">
    <property type="entry name" value="FUMARYLACETOACETATE HYDROLASE DOMAIN-CONTAINING PROTEIN 2A"/>
    <property type="match status" value="1"/>
</dbReference>
<dbReference type="Proteomes" id="UP000463857">
    <property type="component" value="Chromosome"/>
</dbReference>
<dbReference type="Gene3D" id="3.90.850.10">
    <property type="entry name" value="Fumarylacetoacetase-like, C-terminal domain"/>
    <property type="match status" value="1"/>
</dbReference>
<dbReference type="InterPro" id="IPR051121">
    <property type="entry name" value="FAH"/>
</dbReference>
<comment type="similarity">
    <text evidence="1">Belongs to the FAH family.</text>
</comment>
<name>A0A7L4YSD3_9ACTN</name>
<dbReference type="RefSeq" id="WP_159547114.1">
    <property type="nucleotide sequence ID" value="NZ_CP047156.1"/>
</dbReference>
<dbReference type="GO" id="GO:0016787">
    <property type="term" value="F:hydrolase activity"/>
    <property type="evidence" value="ECO:0007669"/>
    <property type="project" value="UniProtKB-KW"/>
</dbReference>
<keyword evidence="5" id="KW-1185">Reference proteome</keyword>
<dbReference type="SUPFAM" id="SSF56529">
    <property type="entry name" value="FAH"/>
    <property type="match status" value="1"/>
</dbReference>
<accession>A0A7L4YSD3</accession>
<reference evidence="4 5" key="1">
    <citation type="journal article" date="2018" name="Int. J. Syst. Evol. Microbiol.">
        <title>Epidermidibacterium keratini gen. nov., sp. nov., a member of the family Sporichthyaceae, isolated from keratin epidermis.</title>
        <authorList>
            <person name="Lee D.G."/>
            <person name="Trujillo M.E."/>
            <person name="Kang S."/>
            <person name="Nam J.J."/>
            <person name="Kim Y.J."/>
        </authorList>
    </citation>
    <scope>NUCLEOTIDE SEQUENCE [LARGE SCALE GENOMIC DNA]</scope>
    <source>
        <strain evidence="4 5">EPI-7</strain>
    </source>
</reference>
<dbReference type="InterPro" id="IPR036663">
    <property type="entry name" value="Fumarylacetoacetase_C_sf"/>
</dbReference>
<feature type="domain" description="Fumarylacetoacetase-like C-terminal" evidence="3">
    <location>
        <begin position="73"/>
        <end position="285"/>
    </location>
</feature>
<dbReference type="EMBL" id="CP047156">
    <property type="protein sequence ID" value="QHC01990.1"/>
    <property type="molecule type" value="Genomic_DNA"/>
</dbReference>
<dbReference type="KEGG" id="eke:EK0264_18040"/>
<dbReference type="GO" id="GO:0044281">
    <property type="term" value="P:small molecule metabolic process"/>
    <property type="evidence" value="ECO:0007669"/>
    <property type="project" value="UniProtKB-ARBA"/>
</dbReference>
<proteinExistence type="inferred from homology"/>
<evidence type="ECO:0000256" key="1">
    <source>
        <dbReference type="ARBA" id="ARBA00010211"/>
    </source>
</evidence>
<gene>
    <name evidence="4" type="ORF">EK0264_18040</name>
</gene>
<keyword evidence="4" id="KW-0378">Hydrolase</keyword>
<protein>
    <submittedName>
        <fullName evidence="4">Fumarylacetoacetate hydrolase</fullName>
    </submittedName>
</protein>
<evidence type="ECO:0000256" key="2">
    <source>
        <dbReference type="ARBA" id="ARBA00022723"/>
    </source>
</evidence>
<evidence type="ECO:0000313" key="5">
    <source>
        <dbReference type="Proteomes" id="UP000463857"/>
    </source>
</evidence>
<dbReference type="AlphaFoldDB" id="A0A7L4YSD3"/>
<dbReference type="PANTHER" id="PTHR42796">
    <property type="entry name" value="FUMARYLACETOACETATE HYDROLASE DOMAIN-CONTAINING PROTEIN 2A-RELATED"/>
    <property type="match status" value="1"/>
</dbReference>
<organism evidence="4 5">
    <name type="scientific">Epidermidibacterium keratini</name>
    <dbReference type="NCBI Taxonomy" id="1891644"/>
    <lineage>
        <taxon>Bacteria</taxon>
        <taxon>Bacillati</taxon>
        <taxon>Actinomycetota</taxon>
        <taxon>Actinomycetes</taxon>
        <taxon>Sporichthyales</taxon>
        <taxon>Sporichthyaceae</taxon>
        <taxon>Epidermidibacterium</taxon>
    </lineage>
</organism>
<sequence>MQIANIDGRAVLLQDGRAIDIAEASAGRFGPSTRAVFEDWAAFSAWEGPAADAASTPYDPQQLEAPITDPRQIFAIGLNYRDHADEAKLAYPDDLVVFTKFASSLTGPNSEVALPSENVDWEVELVVVIGREAHRVSPEQAREAVAGYTIGQDLSERVVQTRGPAAQFSFGKSYPGFAPFGPAVVTADELANPDALAIKAVIEGPTAKAQGTDSWTVQDGTTADLIFPVDRIISDLSQVVTLYPGDIIFTGTPAGVGLGRGVYLQPGDTLISTIEGLGSMTNRLVGDTSS</sequence>
<dbReference type="OrthoDB" id="9805307at2"/>
<evidence type="ECO:0000313" key="4">
    <source>
        <dbReference type="EMBL" id="QHC01990.1"/>
    </source>
</evidence>
<dbReference type="GO" id="GO:0046872">
    <property type="term" value="F:metal ion binding"/>
    <property type="evidence" value="ECO:0007669"/>
    <property type="project" value="UniProtKB-KW"/>
</dbReference>
<dbReference type="Pfam" id="PF01557">
    <property type="entry name" value="FAA_hydrolase"/>
    <property type="match status" value="1"/>
</dbReference>
<keyword evidence="2" id="KW-0479">Metal-binding</keyword>
<dbReference type="InterPro" id="IPR011234">
    <property type="entry name" value="Fumarylacetoacetase-like_C"/>
</dbReference>